<dbReference type="PANTHER" id="PTHR43364:SF4">
    <property type="entry name" value="NAD(P)-LINKED OXIDOREDUCTASE SUPERFAMILY PROTEIN"/>
    <property type="match status" value="1"/>
</dbReference>
<name>M5G4N8_DACPD</name>
<dbReference type="STRING" id="1858805.M5G4N8"/>
<dbReference type="AlphaFoldDB" id="M5G4N8"/>
<dbReference type="PROSITE" id="PS00062">
    <property type="entry name" value="ALDOKETO_REDUCTASE_2"/>
    <property type="match status" value="1"/>
</dbReference>
<dbReference type="Gene3D" id="3.20.20.100">
    <property type="entry name" value="NADP-dependent oxidoreductase domain"/>
    <property type="match status" value="1"/>
</dbReference>
<organism evidence="3 4">
    <name type="scientific">Dacryopinax primogenitus (strain DJM 731)</name>
    <name type="common">Brown rot fungus</name>
    <dbReference type="NCBI Taxonomy" id="1858805"/>
    <lineage>
        <taxon>Eukaryota</taxon>
        <taxon>Fungi</taxon>
        <taxon>Dikarya</taxon>
        <taxon>Basidiomycota</taxon>
        <taxon>Agaricomycotina</taxon>
        <taxon>Dacrymycetes</taxon>
        <taxon>Dacrymycetales</taxon>
        <taxon>Dacrymycetaceae</taxon>
        <taxon>Dacryopinax</taxon>
    </lineage>
</organism>
<keyword evidence="4" id="KW-1185">Reference proteome</keyword>
<dbReference type="InterPro" id="IPR023210">
    <property type="entry name" value="NADP_OxRdtase_dom"/>
</dbReference>
<dbReference type="InterPro" id="IPR020471">
    <property type="entry name" value="AKR"/>
</dbReference>
<feature type="domain" description="NADP-dependent oxidoreductase" evidence="2">
    <location>
        <begin position="35"/>
        <end position="318"/>
    </location>
</feature>
<dbReference type="PANTHER" id="PTHR43364">
    <property type="entry name" value="NADH-SPECIFIC METHYLGLYOXAL REDUCTASE-RELATED"/>
    <property type="match status" value="1"/>
</dbReference>
<dbReference type="InterPro" id="IPR018170">
    <property type="entry name" value="Aldo/ket_reductase_CS"/>
</dbReference>
<protein>
    <submittedName>
        <fullName evidence="3">Aldo/keto reductase</fullName>
    </submittedName>
</protein>
<dbReference type="InterPro" id="IPR036812">
    <property type="entry name" value="NAD(P)_OxRdtase_dom_sf"/>
</dbReference>
<dbReference type="HOGENOM" id="CLU_023205_1_1_1"/>
<evidence type="ECO:0000256" key="1">
    <source>
        <dbReference type="ARBA" id="ARBA00023002"/>
    </source>
</evidence>
<dbReference type="GeneID" id="63691994"/>
<accession>M5G4N8</accession>
<dbReference type="PRINTS" id="PR00069">
    <property type="entry name" value="ALDKETRDTASE"/>
</dbReference>
<dbReference type="Proteomes" id="UP000030653">
    <property type="component" value="Unassembled WGS sequence"/>
</dbReference>
<dbReference type="GO" id="GO:0016491">
    <property type="term" value="F:oxidoreductase activity"/>
    <property type="evidence" value="ECO:0007669"/>
    <property type="project" value="UniProtKB-KW"/>
</dbReference>
<dbReference type="OrthoDB" id="2310150at2759"/>
<dbReference type="EMBL" id="JH795866">
    <property type="protein sequence ID" value="EJU00827.1"/>
    <property type="molecule type" value="Genomic_DNA"/>
</dbReference>
<dbReference type="InterPro" id="IPR050523">
    <property type="entry name" value="AKR_Detox_Biosynth"/>
</dbReference>
<evidence type="ECO:0000313" key="4">
    <source>
        <dbReference type="Proteomes" id="UP000030653"/>
    </source>
</evidence>
<sequence>MPSRVPLLYVTNRTQGSAAFGEPAKHVTRLHTLPECQAVIDCFTQHGYGLYDCARGYGFGTSEEYVGKLDLKGGRVDTKGFAREPGGLAPEKLRAMFNESLQALGQQKIRVYYLHAPDRKAPVPYEDTLRELNKMYEEGLIEEIGLSNFHSWEVAEFVWIARKNGWKQPTVYQGVYNVVERMIEPELIPCCRKYGLRFYAYSPLASGLLGGQLLTLADIETTDSPRWDPKIAGLLAGRLRQRYTALFPLLKPLKDALERNGMELPEAALRWLQHHSALGEQDGVVIGASSVGQLETNIKYCEAGPLPEDVVALLDEVWKRAKSTVWHYATQSSQGYVPQKA</sequence>
<evidence type="ECO:0000259" key="2">
    <source>
        <dbReference type="Pfam" id="PF00248"/>
    </source>
</evidence>
<evidence type="ECO:0000313" key="3">
    <source>
        <dbReference type="EMBL" id="EJU00827.1"/>
    </source>
</evidence>
<keyword evidence="1" id="KW-0560">Oxidoreductase</keyword>
<reference evidence="3 4" key="1">
    <citation type="journal article" date="2012" name="Science">
        <title>The Paleozoic origin of enzymatic lignin decomposition reconstructed from 31 fungal genomes.</title>
        <authorList>
            <person name="Floudas D."/>
            <person name="Binder M."/>
            <person name="Riley R."/>
            <person name="Barry K."/>
            <person name="Blanchette R.A."/>
            <person name="Henrissat B."/>
            <person name="Martinez A.T."/>
            <person name="Otillar R."/>
            <person name="Spatafora J.W."/>
            <person name="Yadav J.S."/>
            <person name="Aerts A."/>
            <person name="Benoit I."/>
            <person name="Boyd A."/>
            <person name="Carlson A."/>
            <person name="Copeland A."/>
            <person name="Coutinho P.M."/>
            <person name="de Vries R.P."/>
            <person name="Ferreira P."/>
            <person name="Findley K."/>
            <person name="Foster B."/>
            <person name="Gaskell J."/>
            <person name="Glotzer D."/>
            <person name="Gorecki P."/>
            <person name="Heitman J."/>
            <person name="Hesse C."/>
            <person name="Hori C."/>
            <person name="Igarashi K."/>
            <person name="Jurgens J.A."/>
            <person name="Kallen N."/>
            <person name="Kersten P."/>
            <person name="Kohler A."/>
            <person name="Kuees U."/>
            <person name="Kumar T.K.A."/>
            <person name="Kuo A."/>
            <person name="LaButti K."/>
            <person name="Larrondo L.F."/>
            <person name="Lindquist E."/>
            <person name="Ling A."/>
            <person name="Lombard V."/>
            <person name="Lucas S."/>
            <person name="Lundell T."/>
            <person name="Martin R."/>
            <person name="McLaughlin D.J."/>
            <person name="Morgenstern I."/>
            <person name="Morin E."/>
            <person name="Murat C."/>
            <person name="Nagy L.G."/>
            <person name="Nolan M."/>
            <person name="Ohm R.A."/>
            <person name="Patyshakuliyeva A."/>
            <person name="Rokas A."/>
            <person name="Ruiz-Duenas F.J."/>
            <person name="Sabat G."/>
            <person name="Salamov A."/>
            <person name="Samejima M."/>
            <person name="Schmutz J."/>
            <person name="Slot J.C."/>
            <person name="St John F."/>
            <person name="Stenlid J."/>
            <person name="Sun H."/>
            <person name="Sun S."/>
            <person name="Syed K."/>
            <person name="Tsang A."/>
            <person name="Wiebenga A."/>
            <person name="Young D."/>
            <person name="Pisabarro A."/>
            <person name="Eastwood D.C."/>
            <person name="Martin F."/>
            <person name="Cullen D."/>
            <person name="Grigoriev I.V."/>
            <person name="Hibbett D.S."/>
        </authorList>
    </citation>
    <scope>NUCLEOTIDE SEQUENCE [LARGE SCALE GENOMIC DNA]</scope>
    <source>
        <strain evidence="3 4">DJM-731 SS1</strain>
    </source>
</reference>
<dbReference type="SUPFAM" id="SSF51430">
    <property type="entry name" value="NAD(P)-linked oxidoreductase"/>
    <property type="match status" value="1"/>
</dbReference>
<gene>
    <name evidence="3" type="ORF">DACRYDRAFT_89742</name>
</gene>
<dbReference type="OMA" id="SWEVAEF"/>
<dbReference type="RefSeq" id="XP_040627724.1">
    <property type="nucleotide sequence ID" value="XM_040776932.1"/>
</dbReference>
<proteinExistence type="predicted"/>
<dbReference type="Pfam" id="PF00248">
    <property type="entry name" value="Aldo_ket_red"/>
    <property type="match status" value="1"/>
</dbReference>